<dbReference type="AlphaFoldDB" id="A0A9X1HJN7"/>
<comment type="caution">
    <text evidence="4">The sequence shown here is derived from an EMBL/GenBank/DDBJ whole genome shotgun (WGS) entry which is preliminary data.</text>
</comment>
<proteinExistence type="predicted"/>
<keyword evidence="3" id="KW-0732">Signal</keyword>
<reference evidence="4" key="1">
    <citation type="submission" date="2021-09" db="EMBL/GenBank/DDBJ databases">
        <title>Fulvivirga sp. isolated from coastal sediment.</title>
        <authorList>
            <person name="Yu H."/>
        </authorList>
    </citation>
    <scope>NUCLEOTIDE SEQUENCE</scope>
    <source>
        <strain evidence="4">1062</strain>
    </source>
</reference>
<feature type="chain" id="PRO_5040890179" evidence="3">
    <location>
        <begin position="26"/>
        <end position="87"/>
    </location>
</feature>
<evidence type="ECO:0000256" key="3">
    <source>
        <dbReference type="SAM" id="SignalP"/>
    </source>
</evidence>
<feature type="compositionally biased region" description="Pro residues" evidence="1">
    <location>
        <begin position="41"/>
        <end position="54"/>
    </location>
</feature>
<keyword evidence="2" id="KW-0472">Membrane</keyword>
<protein>
    <submittedName>
        <fullName evidence="4">Uncharacterized protein</fullName>
    </submittedName>
</protein>
<name>A0A9X1HJN7_9BACT</name>
<organism evidence="4 5">
    <name type="scientific">Fulvivirga sedimenti</name>
    <dbReference type="NCBI Taxonomy" id="2879465"/>
    <lineage>
        <taxon>Bacteria</taxon>
        <taxon>Pseudomonadati</taxon>
        <taxon>Bacteroidota</taxon>
        <taxon>Cytophagia</taxon>
        <taxon>Cytophagales</taxon>
        <taxon>Fulvivirgaceae</taxon>
        <taxon>Fulvivirga</taxon>
    </lineage>
</organism>
<keyword evidence="2" id="KW-0812">Transmembrane</keyword>
<feature type="region of interest" description="Disordered" evidence="1">
    <location>
        <begin position="26"/>
        <end position="54"/>
    </location>
</feature>
<evidence type="ECO:0000256" key="2">
    <source>
        <dbReference type="SAM" id="Phobius"/>
    </source>
</evidence>
<dbReference type="RefSeq" id="WP_225696522.1">
    <property type="nucleotide sequence ID" value="NZ_JAIXNE010000001.1"/>
</dbReference>
<keyword evidence="5" id="KW-1185">Reference proteome</keyword>
<gene>
    <name evidence="4" type="ORF">LDX50_00905</name>
</gene>
<dbReference type="EMBL" id="JAIXNE010000001">
    <property type="protein sequence ID" value="MCA6073404.1"/>
    <property type="molecule type" value="Genomic_DNA"/>
</dbReference>
<evidence type="ECO:0000256" key="1">
    <source>
        <dbReference type="SAM" id="MobiDB-lite"/>
    </source>
</evidence>
<dbReference type="Proteomes" id="UP001139409">
    <property type="component" value="Unassembled WGS sequence"/>
</dbReference>
<feature type="signal peptide" evidence="3">
    <location>
        <begin position="1"/>
        <end position="25"/>
    </location>
</feature>
<evidence type="ECO:0000313" key="5">
    <source>
        <dbReference type="Proteomes" id="UP001139409"/>
    </source>
</evidence>
<sequence>MRFKKFLIRTFLVFLAFTGSVAVYAQPGGPGPGPGGNAPCAAPPCGPPGDPGPPGRVPIGGIELLIAAGAALGAGRLAIRRNANESK</sequence>
<feature type="transmembrane region" description="Helical" evidence="2">
    <location>
        <begin position="57"/>
        <end position="79"/>
    </location>
</feature>
<evidence type="ECO:0000313" key="4">
    <source>
        <dbReference type="EMBL" id="MCA6073404.1"/>
    </source>
</evidence>
<keyword evidence="2" id="KW-1133">Transmembrane helix</keyword>
<accession>A0A9X1HJN7</accession>